<dbReference type="AlphaFoldDB" id="W4QHE1"/>
<dbReference type="PRINTS" id="PR00502">
    <property type="entry name" value="NUDIXFAMILY"/>
</dbReference>
<dbReference type="Gene3D" id="3.90.79.10">
    <property type="entry name" value="Nucleoside Triphosphate Pyrophosphohydrolase"/>
    <property type="match status" value="1"/>
</dbReference>
<keyword evidence="6" id="KW-1185">Reference proteome</keyword>
<dbReference type="InterPro" id="IPR020084">
    <property type="entry name" value="NUDIX_hydrolase_CS"/>
</dbReference>
<dbReference type="CDD" id="cd04677">
    <property type="entry name" value="NUDIX_Hydrolase"/>
    <property type="match status" value="1"/>
</dbReference>
<keyword evidence="2 3" id="KW-0378">Hydrolase</keyword>
<dbReference type="SUPFAM" id="SSF55811">
    <property type="entry name" value="Nudix"/>
    <property type="match status" value="1"/>
</dbReference>
<accession>W4QHE1</accession>
<comment type="caution">
    <text evidence="5">The sequence shown here is derived from an EMBL/GenBank/DDBJ whole genome shotgun (WGS) entry which is preliminary data.</text>
</comment>
<dbReference type="PROSITE" id="PS00893">
    <property type="entry name" value="NUDIX_BOX"/>
    <property type="match status" value="1"/>
</dbReference>
<name>W4QHE1_9BACI</name>
<evidence type="ECO:0000313" key="6">
    <source>
        <dbReference type="Proteomes" id="UP000018895"/>
    </source>
</evidence>
<evidence type="ECO:0000259" key="4">
    <source>
        <dbReference type="PROSITE" id="PS51462"/>
    </source>
</evidence>
<evidence type="ECO:0000256" key="3">
    <source>
        <dbReference type="RuleBase" id="RU003476"/>
    </source>
</evidence>
<dbReference type="GO" id="GO:0016787">
    <property type="term" value="F:hydrolase activity"/>
    <property type="evidence" value="ECO:0007669"/>
    <property type="project" value="UniProtKB-KW"/>
</dbReference>
<feature type="domain" description="Nudix hydrolase" evidence="4">
    <location>
        <begin position="15"/>
        <end position="146"/>
    </location>
</feature>
<evidence type="ECO:0000256" key="2">
    <source>
        <dbReference type="ARBA" id="ARBA00022801"/>
    </source>
</evidence>
<dbReference type="InterPro" id="IPR020476">
    <property type="entry name" value="Nudix_hydrolase"/>
</dbReference>
<dbReference type="InterPro" id="IPR015797">
    <property type="entry name" value="NUDIX_hydrolase-like_dom_sf"/>
</dbReference>
<reference evidence="5" key="1">
    <citation type="journal article" date="2014" name="Genome Announc.">
        <title>Draft Genome Sequences of Three Alkaliphilic Bacillus Strains, Bacillus wakoensis JCM 9140T, Bacillus akibai JCM 9157T, and Bacillus hemicellulosilyticus JCM 9152T.</title>
        <authorList>
            <person name="Yuki M."/>
            <person name="Oshima K."/>
            <person name="Suda W."/>
            <person name="Oshida Y."/>
            <person name="Kitamura K."/>
            <person name="Iida T."/>
            <person name="Hattori M."/>
            <person name="Ohkuma M."/>
        </authorList>
    </citation>
    <scope>NUCLEOTIDE SEQUENCE [LARGE SCALE GENOMIC DNA]</scope>
    <source>
        <strain evidence="5">JCM 9152</strain>
    </source>
</reference>
<dbReference type="STRING" id="1236971.JCM9152_2791"/>
<gene>
    <name evidence="5" type="ORF">JCM9152_2791</name>
</gene>
<comment type="cofactor">
    <cofactor evidence="1">
        <name>Mg(2+)</name>
        <dbReference type="ChEBI" id="CHEBI:18420"/>
    </cofactor>
</comment>
<dbReference type="RefSeq" id="WP_035344773.1">
    <property type="nucleotide sequence ID" value="NZ_BAUU01000018.1"/>
</dbReference>
<evidence type="ECO:0000256" key="1">
    <source>
        <dbReference type="ARBA" id="ARBA00001946"/>
    </source>
</evidence>
<sequence length="156" mass="17989">MDYIQHIRSIVGSQPLILTAASIIVIDDDERVLLQHRTDTNTWGLPGGFMELGESVEEAARRELKEETGLTLHEMELFAVFSGEEFYFQYPNGDEVYNVIVSFVAKEVSGTILIDHESHDVRYFSFDALPEQMIPTTRKMIERYQREQGDRDEEAK</sequence>
<dbReference type="PANTHER" id="PTHR43046">
    <property type="entry name" value="GDP-MANNOSE MANNOSYL HYDROLASE"/>
    <property type="match status" value="1"/>
</dbReference>
<dbReference type="Pfam" id="PF00293">
    <property type="entry name" value="NUDIX"/>
    <property type="match status" value="1"/>
</dbReference>
<proteinExistence type="inferred from homology"/>
<dbReference type="InterPro" id="IPR000086">
    <property type="entry name" value="NUDIX_hydrolase_dom"/>
</dbReference>
<comment type="similarity">
    <text evidence="3">Belongs to the Nudix hydrolase family.</text>
</comment>
<dbReference type="OrthoDB" id="9787476at2"/>
<dbReference type="PROSITE" id="PS51462">
    <property type="entry name" value="NUDIX"/>
    <property type="match status" value="1"/>
</dbReference>
<organism evidence="5 6">
    <name type="scientific">Halalkalibacter hemicellulosilyticusJCM 9152</name>
    <dbReference type="NCBI Taxonomy" id="1236971"/>
    <lineage>
        <taxon>Bacteria</taxon>
        <taxon>Bacillati</taxon>
        <taxon>Bacillota</taxon>
        <taxon>Bacilli</taxon>
        <taxon>Bacillales</taxon>
        <taxon>Bacillaceae</taxon>
        <taxon>Halalkalibacter</taxon>
    </lineage>
</organism>
<dbReference type="PANTHER" id="PTHR43046:SF2">
    <property type="entry name" value="8-OXO-DGTP DIPHOSPHATASE-RELATED"/>
    <property type="match status" value="1"/>
</dbReference>
<protein>
    <recommendedName>
        <fullName evidence="4">Nudix hydrolase domain-containing protein</fullName>
    </recommendedName>
</protein>
<dbReference type="Proteomes" id="UP000018895">
    <property type="component" value="Unassembled WGS sequence"/>
</dbReference>
<dbReference type="EMBL" id="BAUU01000018">
    <property type="protein sequence ID" value="GAE31332.1"/>
    <property type="molecule type" value="Genomic_DNA"/>
</dbReference>
<evidence type="ECO:0000313" key="5">
    <source>
        <dbReference type="EMBL" id="GAE31332.1"/>
    </source>
</evidence>